<dbReference type="GO" id="GO:0009097">
    <property type="term" value="P:isoleucine biosynthetic process"/>
    <property type="evidence" value="ECO:0007669"/>
    <property type="project" value="UniProtKB-UniRule"/>
</dbReference>
<dbReference type="GO" id="GO:0030170">
    <property type="term" value="F:pyridoxal phosphate binding"/>
    <property type="evidence" value="ECO:0007669"/>
    <property type="project" value="InterPro"/>
</dbReference>
<dbReference type="GO" id="GO:0004794">
    <property type="term" value="F:threonine deaminase activity"/>
    <property type="evidence" value="ECO:0007669"/>
    <property type="project" value="UniProtKB-UniRule"/>
</dbReference>
<feature type="domain" description="ACT-like" evidence="12">
    <location>
        <begin position="470"/>
        <end position="549"/>
    </location>
</feature>
<dbReference type="CDD" id="cd01562">
    <property type="entry name" value="Thr-dehyd"/>
    <property type="match status" value="1"/>
</dbReference>
<keyword evidence="14" id="KW-1185">Reference proteome</keyword>
<dbReference type="STRING" id="765915.A0A1Y2HF49"/>
<reference evidence="13 14" key="1">
    <citation type="submission" date="2016-07" db="EMBL/GenBank/DDBJ databases">
        <title>Pervasive Adenine N6-methylation of Active Genes in Fungi.</title>
        <authorList>
            <consortium name="DOE Joint Genome Institute"/>
            <person name="Mondo S.J."/>
            <person name="Dannebaum R.O."/>
            <person name="Kuo R.C."/>
            <person name="Labutti K."/>
            <person name="Haridas S."/>
            <person name="Kuo A."/>
            <person name="Salamov A."/>
            <person name="Ahrendt S.R."/>
            <person name="Lipzen A."/>
            <person name="Sullivan W."/>
            <person name="Andreopoulos W.B."/>
            <person name="Clum A."/>
            <person name="Lindquist E."/>
            <person name="Daum C."/>
            <person name="Ramamoorthy G.K."/>
            <person name="Gryganskyi A."/>
            <person name="Culley D."/>
            <person name="Magnuson J.K."/>
            <person name="James T.Y."/>
            <person name="O'Malley M.A."/>
            <person name="Stajich J.E."/>
            <person name="Spatafora J.W."/>
            <person name="Visel A."/>
            <person name="Grigoriev I.V."/>
        </authorList>
    </citation>
    <scope>NUCLEOTIDE SEQUENCE [LARGE SCALE GENOMIC DNA]</scope>
    <source>
        <strain evidence="13 14">PL171</strain>
    </source>
</reference>
<dbReference type="PROSITE" id="PS51672">
    <property type="entry name" value="ACT_LIKE"/>
    <property type="match status" value="1"/>
</dbReference>
<dbReference type="NCBIfam" id="TIGR01124">
    <property type="entry name" value="ilvA_2Cterm"/>
    <property type="match status" value="1"/>
</dbReference>
<organism evidence="13 14">
    <name type="scientific">Catenaria anguillulae PL171</name>
    <dbReference type="NCBI Taxonomy" id="765915"/>
    <lineage>
        <taxon>Eukaryota</taxon>
        <taxon>Fungi</taxon>
        <taxon>Fungi incertae sedis</taxon>
        <taxon>Blastocladiomycota</taxon>
        <taxon>Blastocladiomycetes</taxon>
        <taxon>Blastocladiales</taxon>
        <taxon>Catenariaceae</taxon>
        <taxon>Catenaria</taxon>
    </lineage>
</organism>
<dbReference type="InterPro" id="IPR005787">
    <property type="entry name" value="Thr_deHydtase_biosynth"/>
</dbReference>
<comment type="catalytic activity">
    <reaction evidence="1 11">
        <text>L-threonine = 2-oxobutanoate + NH4(+)</text>
        <dbReference type="Rhea" id="RHEA:22108"/>
        <dbReference type="ChEBI" id="CHEBI:16763"/>
        <dbReference type="ChEBI" id="CHEBI:28938"/>
        <dbReference type="ChEBI" id="CHEBI:57926"/>
        <dbReference type="EC" id="4.3.1.19"/>
    </reaction>
</comment>
<dbReference type="EMBL" id="MCFL01000044">
    <property type="protein sequence ID" value="ORZ32634.1"/>
    <property type="molecule type" value="Genomic_DNA"/>
</dbReference>
<dbReference type="Gene3D" id="3.40.1020.10">
    <property type="entry name" value="Biosynthetic Threonine Deaminase, Domain 3"/>
    <property type="match status" value="1"/>
</dbReference>
<dbReference type="EC" id="4.3.1.19" evidence="11"/>
<dbReference type="OrthoDB" id="4418812at2759"/>
<proteinExistence type="inferred from homology"/>
<comment type="caution">
    <text evidence="13">The sequence shown here is derived from an EMBL/GenBank/DDBJ whole genome shotgun (WGS) entry which is preliminary data.</text>
</comment>
<evidence type="ECO:0000256" key="9">
    <source>
        <dbReference type="ARBA" id="ARBA00023239"/>
    </source>
</evidence>
<comment type="pathway">
    <text evidence="3 11">Amino-acid biosynthesis; L-isoleucine biosynthesis; 2-oxobutanoate from L-threonine: step 1/1.</text>
</comment>
<dbReference type="InterPro" id="IPR038110">
    <property type="entry name" value="TD_ACT-like_sf"/>
</dbReference>
<keyword evidence="6 11" id="KW-0412">Isoleucine biosynthesis</keyword>
<keyword evidence="9 11" id="KW-0456">Lyase</keyword>
<dbReference type="GO" id="GO:0006565">
    <property type="term" value="P:L-serine catabolic process"/>
    <property type="evidence" value="ECO:0007669"/>
    <property type="project" value="TreeGrafter"/>
</dbReference>
<dbReference type="InterPro" id="IPR000634">
    <property type="entry name" value="Ser/Thr_deHydtase_PyrdxlP-BS"/>
</dbReference>
<dbReference type="UniPathway" id="UPA00047">
    <property type="reaction ID" value="UER00054"/>
</dbReference>
<dbReference type="InterPro" id="IPR001926">
    <property type="entry name" value="TrpB-like_PALP"/>
</dbReference>
<evidence type="ECO:0000256" key="1">
    <source>
        <dbReference type="ARBA" id="ARBA00001274"/>
    </source>
</evidence>
<dbReference type="AlphaFoldDB" id="A0A1Y2HF49"/>
<evidence type="ECO:0000256" key="7">
    <source>
        <dbReference type="ARBA" id="ARBA00022737"/>
    </source>
</evidence>
<dbReference type="PANTHER" id="PTHR48078">
    <property type="entry name" value="THREONINE DEHYDRATASE, MITOCHONDRIAL-RELATED"/>
    <property type="match status" value="1"/>
</dbReference>
<sequence>MSSSTPFPLPWPSPLLAACANAQHLTRDQVTAITTHPAHGTDYLLETLNARVYDVAIESPLVPAPRLSARLASTILLKREDLQPVFSFKLRGAFNKLFNLTPEERARGVIAVSAGNHAQGVALAAQKLGIRATICMPVFAPKIKVDNVRRLGGHVVLSGSDFDECKQHMLQLAKDQGAVIIPPFDDPKVIAGQATVGMEILHQVKQDRLDAIFVCCGGGGLLAGIAAYVKRVRPHVRIVGVNTVDSRAMAESIAHGKVMAQAQVGLFSDGSAVRVVGDETYRLASQLVDDMITVTTDEVCAAIRDVFEETRSILEPAGALSVAGCRKYLARFPQLAGGVFACVLSGANASFDRLGFIADRTRIGDGREALVCARIPEVPGSFIRLYDKIHPRNVTELVYRFGDTATAKVFIGFEISRGQPEVNEVVASFNHVADGTGEWSAVDLTQNELAKHHARYLCAGKGPHPSRGERFFSFVFPERPGSLAMFLKCMSESALNCTLFHYRYRGGDMSRVLVGLTNVGDLQGHDDEEDAVVQGFLSKLGFEWAEHKEGDDPAMAMLM</sequence>
<evidence type="ECO:0000313" key="13">
    <source>
        <dbReference type="EMBL" id="ORZ32634.1"/>
    </source>
</evidence>
<comment type="cofactor">
    <cofactor evidence="2 11">
        <name>pyridoxal 5'-phosphate</name>
        <dbReference type="ChEBI" id="CHEBI:597326"/>
    </cofactor>
</comment>
<dbReference type="InterPro" id="IPR036052">
    <property type="entry name" value="TrpB-like_PALP_sf"/>
</dbReference>
<dbReference type="InterPro" id="IPR050147">
    <property type="entry name" value="Ser/Thr_Dehydratase"/>
</dbReference>
<dbReference type="SUPFAM" id="SSF53686">
    <property type="entry name" value="Tryptophan synthase beta subunit-like PLP-dependent enzymes"/>
    <property type="match status" value="1"/>
</dbReference>
<dbReference type="Pfam" id="PF00585">
    <property type="entry name" value="Thr_dehydrat_C"/>
    <property type="match status" value="2"/>
</dbReference>
<dbReference type="InterPro" id="IPR045865">
    <property type="entry name" value="ACT-like_dom_sf"/>
</dbReference>
<gene>
    <name evidence="13" type="ORF">BCR44DRAFT_1391730</name>
</gene>
<dbReference type="Proteomes" id="UP000193411">
    <property type="component" value="Unassembled WGS sequence"/>
</dbReference>
<dbReference type="InterPro" id="IPR001721">
    <property type="entry name" value="TD_ACT-like"/>
</dbReference>
<dbReference type="Pfam" id="PF00291">
    <property type="entry name" value="PALP"/>
    <property type="match status" value="1"/>
</dbReference>
<dbReference type="FunFam" id="3.40.50.1100:FF:000008">
    <property type="entry name" value="L-threonine dehydratase"/>
    <property type="match status" value="1"/>
</dbReference>
<evidence type="ECO:0000256" key="6">
    <source>
        <dbReference type="ARBA" id="ARBA00022624"/>
    </source>
</evidence>
<dbReference type="NCBIfam" id="NF006674">
    <property type="entry name" value="PRK09224.1"/>
    <property type="match status" value="1"/>
</dbReference>
<evidence type="ECO:0000256" key="11">
    <source>
        <dbReference type="RuleBase" id="RU362012"/>
    </source>
</evidence>
<accession>A0A1Y2HF49</accession>
<dbReference type="PANTHER" id="PTHR48078:SF11">
    <property type="entry name" value="THREONINE DEHYDRATASE, MITOCHONDRIAL"/>
    <property type="match status" value="1"/>
</dbReference>
<dbReference type="PROSITE" id="PS00165">
    <property type="entry name" value="DEHYDRATASE_SER_THR"/>
    <property type="match status" value="1"/>
</dbReference>
<dbReference type="GO" id="GO:0006567">
    <property type="term" value="P:L-threonine catabolic process"/>
    <property type="evidence" value="ECO:0007669"/>
    <property type="project" value="TreeGrafter"/>
</dbReference>
<keyword evidence="10 11" id="KW-0100">Branched-chain amino acid biosynthesis</keyword>
<keyword evidence="5 11" id="KW-0028">Amino-acid biosynthesis</keyword>
<evidence type="ECO:0000313" key="14">
    <source>
        <dbReference type="Proteomes" id="UP000193411"/>
    </source>
</evidence>
<dbReference type="GO" id="GO:0003941">
    <property type="term" value="F:L-serine ammonia-lyase activity"/>
    <property type="evidence" value="ECO:0007669"/>
    <property type="project" value="TreeGrafter"/>
</dbReference>
<evidence type="ECO:0000259" key="12">
    <source>
        <dbReference type="PROSITE" id="PS51672"/>
    </source>
</evidence>
<evidence type="ECO:0000256" key="3">
    <source>
        <dbReference type="ARBA" id="ARBA00004810"/>
    </source>
</evidence>
<protein>
    <recommendedName>
        <fullName evidence="11">Threonine dehydratase</fullName>
        <ecNumber evidence="11">4.3.1.19</ecNumber>
    </recommendedName>
    <alternativeName>
        <fullName evidence="11">Threonine deaminase</fullName>
    </alternativeName>
</protein>
<evidence type="ECO:0000256" key="2">
    <source>
        <dbReference type="ARBA" id="ARBA00001933"/>
    </source>
</evidence>
<name>A0A1Y2HF49_9FUNG</name>
<evidence type="ECO:0000256" key="4">
    <source>
        <dbReference type="ARBA" id="ARBA00010869"/>
    </source>
</evidence>
<keyword evidence="7" id="KW-0677">Repeat</keyword>
<comment type="similarity">
    <text evidence="4 11">Belongs to the serine/threonine dehydratase family.</text>
</comment>
<evidence type="ECO:0000256" key="10">
    <source>
        <dbReference type="ARBA" id="ARBA00023304"/>
    </source>
</evidence>
<evidence type="ECO:0000256" key="8">
    <source>
        <dbReference type="ARBA" id="ARBA00022898"/>
    </source>
</evidence>
<keyword evidence="8 11" id="KW-0663">Pyridoxal phosphate</keyword>
<dbReference type="SUPFAM" id="SSF55021">
    <property type="entry name" value="ACT-like"/>
    <property type="match status" value="2"/>
</dbReference>
<evidence type="ECO:0000256" key="5">
    <source>
        <dbReference type="ARBA" id="ARBA00022605"/>
    </source>
</evidence>
<dbReference type="Gene3D" id="3.40.50.1100">
    <property type="match status" value="2"/>
</dbReference>